<dbReference type="Pfam" id="PF25794">
    <property type="entry name" value="SACS"/>
    <property type="match status" value="1"/>
</dbReference>
<dbReference type="PANTHER" id="PTHR15600">
    <property type="entry name" value="SACSIN"/>
    <property type="match status" value="1"/>
</dbReference>
<sequence length="939" mass="103218">MPENFREKADLTKIIKSILDSYPLGNGILRELLQNSDDASATTQTFILDLRTHPSHSIVDEDLVSCQGPALLAINDTLFSDSDWKAISTLHSSSKVNDETKIGKFGIGVRACYHITDNPHFLSGRKLVIFDPHERFSAGQEGGVRIDVLTEGAAYPDQLAAFHGSLSPDSDESFPGTVVRLPLRTPAQATTSRIKPIAVDQSLIKTLFDDFVEKELNVVMLFLKHIRHISLKIIDVNGVETFVGSAEIPDLSLAEKRTFSRNTGAREETFKCAINVTTFGGRTRRPTTVSQVWRVCHAVQSTGETSRIITSNLGYDVGSKLAEDKLFSHVGLAFPIGLRSDFNGRLFTLLPLPIHTGFPVHLHGILALTQDRQSLRNIEETGTGIESRERLVVTWNRAIFDIFLPATWSALLQTLVDQKEVDNIWVAWPAMTHANTNGSSYWRDILSNLVGRVVEMDLPIFPTFPDIQPHVALSSAFIAAETDDIALLRALSSVGLSIVKPPEHIRKVLESSGVVLKFLHPHTAWMALLTRIPALTIVAEDDKDRILQYLVVAPGSISNVIGLPLVPLEGDVFRDCDDDLISLSKLHPQVETIFCSPTAARAVNIIRLDKTKVHLYLHAVFGRFNPADDEVAGDTASSKVEWLARFWKWLSEAPWPDKDGLVTLIARFHLLPTSHGSLRKMESRVLLPVQGTNGGRVMNAWGILGVHFLHPNITQHSSVFQKFAADPGDIPFLVDSISSQSISELDARSASLIQEHLVQSMRARSGKPILDNRQKFAQLPIFPTRTAVRDGKKGRNFSQRGTGPASGTLIFMRVGDECPVPVTPENTTFFDVTPSSSVLGTILDPVGIKKALVEIGVLEMAISHLKVQPLDILDALLSRIIPRISDLSASAKSQLQSVPFVTVSGSAKRIPPTQIVDPRSELALLYEGEVGKLPTGHDC</sequence>
<accession>A0AAD6U1D7</accession>
<evidence type="ECO:0000259" key="1">
    <source>
        <dbReference type="Pfam" id="PF25794"/>
    </source>
</evidence>
<organism evidence="2 3">
    <name type="scientific">Mycena belliarum</name>
    <dbReference type="NCBI Taxonomy" id="1033014"/>
    <lineage>
        <taxon>Eukaryota</taxon>
        <taxon>Fungi</taxon>
        <taxon>Dikarya</taxon>
        <taxon>Basidiomycota</taxon>
        <taxon>Agaricomycotina</taxon>
        <taxon>Agaricomycetes</taxon>
        <taxon>Agaricomycetidae</taxon>
        <taxon>Agaricales</taxon>
        <taxon>Marasmiineae</taxon>
        <taxon>Mycenaceae</taxon>
        <taxon>Mycena</taxon>
    </lineage>
</organism>
<feature type="domain" description="Sacsin/Nov" evidence="1">
    <location>
        <begin position="9"/>
        <end position="237"/>
    </location>
</feature>
<dbReference type="InterPro" id="IPR058210">
    <property type="entry name" value="SACS/Nov_dom"/>
</dbReference>
<dbReference type="InterPro" id="IPR052972">
    <property type="entry name" value="Sacsin_chaperone_reg"/>
</dbReference>
<name>A0AAD6U1D7_9AGAR</name>
<dbReference type="Proteomes" id="UP001222325">
    <property type="component" value="Unassembled WGS sequence"/>
</dbReference>
<evidence type="ECO:0000313" key="3">
    <source>
        <dbReference type="Proteomes" id="UP001222325"/>
    </source>
</evidence>
<dbReference type="PANTHER" id="PTHR15600:SF42">
    <property type="entry name" value="SACSIN"/>
    <property type="match status" value="1"/>
</dbReference>
<dbReference type="SUPFAM" id="SSF55874">
    <property type="entry name" value="ATPase domain of HSP90 chaperone/DNA topoisomerase II/histidine kinase"/>
    <property type="match status" value="1"/>
</dbReference>
<gene>
    <name evidence="2" type="ORF">B0H15DRAFT_950794</name>
</gene>
<dbReference type="InterPro" id="IPR036890">
    <property type="entry name" value="HATPase_C_sf"/>
</dbReference>
<dbReference type="EMBL" id="JARJCN010000033">
    <property type="protein sequence ID" value="KAJ7085659.1"/>
    <property type="molecule type" value="Genomic_DNA"/>
</dbReference>
<keyword evidence="3" id="KW-1185">Reference proteome</keyword>
<proteinExistence type="predicted"/>
<dbReference type="NCBIfam" id="NF047352">
    <property type="entry name" value="P_loop_sacsin"/>
    <property type="match status" value="1"/>
</dbReference>
<dbReference type="Gene3D" id="3.30.565.10">
    <property type="entry name" value="Histidine kinase-like ATPase, C-terminal domain"/>
    <property type="match status" value="1"/>
</dbReference>
<protein>
    <recommendedName>
        <fullName evidence="1">Sacsin/Nov domain-containing protein</fullName>
    </recommendedName>
</protein>
<comment type="caution">
    <text evidence="2">The sequence shown here is derived from an EMBL/GenBank/DDBJ whole genome shotgun (WGS) entry which is preliminary data.</text>
</comment>
<dbReference type="GO" id="GO:0030544">
    <property type="term" value="F:Hsp70 protein binding"/>
    <property type="evidence" value="ECO:0007669"/>
    <property type="project" value="TreeGrafter"/>
</dbReference>
<dbReference type="AlphaFoldDB" id="A0AAD6U1D7"/>
<reference evidence="2" key="1">
    <citation type="submission" date="2023-03" db="EMBL/GenBank/DDBJ databases">
        <title>Massive genome expansion in bonnet fungi (Mycena s.s.) driven by repeated elements and novel gene families across ecological guilds.</title>
        <authorList>
            <consortium name="Lawrence Berkeley National Laboratory"/>
            <person name="Harder C.B."/>
            <person name="Miyauchi S."/>
            <person name="Viragh M."/>
            <person name="Kuo A."/>
            <person name="Thoen E."/>
            <person name="Andreopoulos B."/>
            <person name="Lu D."/>
            <person name="Skrede I."/>
            <person name="Drula E."/>
            <person name="Henrissat B."/>
            <person name="Morin E."/>
            <person name="Kohler A."/>
            <person name="Barry K."/>
            <person name="LaButti K."/>
            <person name="Morin E."/>
            <person name="Salamov A."/>
            <person name="Lipzen A."/>
            <person name="Mereny Z."/>
            <person name="Hegedus B."/>
            <person name="Baldrian P."/>
            <person name="Stursova M."/>
            <person name="Weitz H."/>
            <person name="Taylor A."/>
            <person name="Grigoriev I.V."/>
            <person name="Nagy L.G."/>
            <person name="Martin F."/>
            <person name="Kauserud H."/>
        </authorList>
    </citation>
    <scope>NUCLEOTIDE SEQUENCE</scope>
    <source>
        <strain evidence="2">CBHHK173m</strain>
    </source>
</reference>
<evidence type="ECO:0000313" key="2">
    <source>
        <dbReference type="EMBL" id="KAJ7085659.1"/>
    </source>
</evidence>